<dbReference type="EMBL" id="AP025637">
    <property type="protein sequence ID" value="BDG74050.1"/>
    <property type="molecule type" value="Genomic_DNA"/>
</dbReference>
<gene>
    <name evidence="1" type="ORF">Rmf_39790</name>
</gene>
<accession>A0ABN6P5V7</accession>
<sequence>MRRHDPTPDQRRTVKTMAGFGVPHTDIATFLGIDAKTLRKHFREELDRGTTEANAKVAQSLFQMATQGKNVAAAIFWMKARAGWREKVEIKPVIDDDISRMSDAELHAEIRRLEREVKTVQVVLVDETTASDGERQ</sequence>
<organism evidence="1 2">
    <name type="scientific">Roseomonas fluvialis</name>
    <dbReference type="NCBI Taxonomy" id="1750527"/>
    <lineage>
        <taxon>Bacteria</taxon>
        <taxon>Pseudomonadati</taxon>
        <taxon>Pseudomonadota</taxon>
        <taxon>Alphaproteobacteria</taxon>
        <taxon>Acetobacterales</taxon>
        <taxon>Roseomonadaceae</taxon>
        <taxon>Roseomonas</taxon>
    </lineage>
</organism>
<dbReference type="Gene3D" id="1.10.10.60">
    <property type="entry name" value="Homeodomain-like"/>
    <property type="match status" value="1"/>
</dbReference>
<dbReference type="Proteomes" id="UP000831327">
    <property type="component" value="Chromosome"/>
</dbReference>
<keyword evidence="2" id="KW-1185">Reference proteome</keyword>
<name>A0ABN6P5V7_9PROT</name>
<evidence type="ECO:0000313" key="2">
    <source>
        <dbReference type="Proteomes" id="UP000831327"/>
    </source>
</evidence>
<protein>
    <submittedName>
        <fullName evidence="1">Uncharacterized protein</fullName>
    </submittedName>
</protein>
<evidence type="ECO:0000313" key="1">
    <source>
        <dbReference type="EMBL" id="BDG74050.1"/>
    </source>
</evidence>
<reference evidence="1 2" key="1">
    <citation type="journal article" date="2016" name="Microbes Environ.">
        <title>Phylogenetically diverse aerobic anoxygenic phototrophic bacteria isolated from epilithic biofilms in Tama river, Japan.</title>
        <authorList>
            <person name="Hirose S."/>
            <person name="Matsuura K."/>
            <person name="Haruta S."/>
        </authorList>
    </citation>
    <scope>NUCLEOTIDE SEQUENCE [LARGE SCALE GENOMIC DNA]</scope>
    <source>
        <strain evidence="1 2">S08</strain>
    </source>
</reference>
<proteinExistence type="predicted"/>